<dbReference type="PROSITE" id="PS51831">
    <property type="entry name" value="HD"/>
    <property type="match status" value="1"/>
</dbReference>
<evidence type="ECO:0000313" key="14">
    <source>
        <dbReference type="Proteomes" id="UP000317155"/>
    </source>
</evidence>
<dbReference type="GO" id="GO:0003723">
    <property type="term" value="F:RNA binding"/>
    <property type="evidence" value="ECO:0007669"/>
    <property type="project" value="UniProtKB-UniRule"/>
</dbReference>
<keyword evidence="8" id="KW-0472">Membrane</keyword>
<dbReference type="EMBL" id="VJVV01000008">
    <property type="protein sequence ID" value="TRO80345.1"/>
    <property type="molecule type" value="Genomic_DNA"/>
</dbReference>
<keyword evidence="2" id="KW-0812">Transmembrane</keyword>
<dbReference type="SUPFAM" id="SSF54791">
    <property type="entry name" value="Eukaryotic type KH-domain (KH-domain type I)"/>
    <property type="match status" value="1"/>
</dbReference>
<dbReference type="EC" id="3.1.-.-" evidence="9 10"/>
<keyword evidence="11" id="KW-0175">Coiled coil</keyword>
<keyword evidence="4 9" id="KW-0255">Endonuclease</keyword>
<evidence type="ECO:0000256" key="9">
    <source>
        <dbReference type="HAMAP-Rule" id="MF_00335"/>
    </source>
</evidence>
<dbReference type="OrthoDB" id="9803205at2"/>
<evidence type="ECO:0000256" key="11">
    <source>
        <dbReference type="SAM" id="Coils"/>
    </source>
</evidence>
<dbReference type="InterPro" id="IPR003607">
    <property type="entry name" value="HD/PDEase_dom"/>
</dbReference>
<evidence type="ECO:0000256" key="7">
    <source>
        <dbReference type="ARBA" id="ARBA00022989"/>
    </source>
</evidence>
<dbReference type="InterPro" id="IPR036612">
    <property type="entry name" value="KH_dom_type_1_sf"/>
</dbReference>
<evidence type="ECO:0000256" key="10">
    <source>
        <dbReference type="NCBIfam" id="TIGR03319"/>
    </source>
</evidence>
<dbReference type="GO" id="GO:0004521">
    <property type="term" value="F:RNA endonuclease activity"/>
    <property type="evidence" value="ECO:0007669"/>
    <property type="project" value="UniProtKB-UniRule"/>
</dbReference>
<dbReference type="InterPro" id="IPR004087">
    <property type="entry name" value="KH_dom"/>
</dbReference>
<dbReference type="InterPro" id="IPR006675">
    <property type="entry name" value="HDIG_dom"/>
</dbReference>
<evidence type="ECO:0000256" key="8">
    <source>
        <dbReference type="ARBA" id="ARBA00023136"/>
    </source>
</evidence>
<dbReference type="SMART" id="SM00322">
    <property type="entry name" value="KH"/>
    <property type="match status" value="1"/>
</dbReference>
<dbReference type="PANTHER" id="PTHR12826">
    <property type="entry name" value="RIBONUCLEASE Y"/>
    <property type="match status" value="1"/>
</dbReference>
<evidence type="ECO:0000259" key="12">
    <source>
        <dbReference type="PROSITE" id="PS51831"/>
    </source>
</evidence>
<keyword evidence="3 9" id="KW-0540">Nuclease</keyword>
<dbReference type="AlphaFoldDB" id="A0A550JAT9"/>
<evidence type="ECO:0000313" key="13">
    <source>
        <dbReference type="EMBL" id="TRO80345.1"/>
    </source>
</evidence>
<keyword evidence="1" id="KW-1003">Cell membrane</keyword>
<keyword evidence="7" id="KW-1133">Transmembrane helix</keyword>
<dbReference type="GO" id="GO:0016787">
    <property type="term" value="F:hydrolase activity"/>
    <property type="evidence" value="ECO:0007669"/>
    <property type="project" value="UniProtKB-KW"/>
</dbReference>
<comment type="similarity">
    <text evidence="9">Belongs to the RNase Y family.</text>
</comment>
<dbReference type="PANTHER" id="PTHR12826:SF15">
    <property type="entry name" value="RIBONUCLEASE Y"/>
    <property type="match status" value="1"/>
</dbReference>
<keyword evidence="14" id="KW-1185">Reference proteome</keyword>
<evidence type="ECO:0000256" key="3">
    <source>
        <dbReference type="ARBA" id="ARBA00022722"/>
    </source>
</evidence>
<proteinExistence type="inferred from homology"/>
<reference evidence="13 14" key="1">
    <citation type="submission" date="2019-07" db="EMBL/GenBank/DDBJ databases">
        <title>Insights of Desulfuromonas acetexigens electromicrobiology.</title>
        <authorList>
            <person name="Katuri K."/>
            <person name="Sapireddy V."/>
            <person name="Shaw D.R."/>
            <person name="Saikaly P."/>
        </authorList>
    </citation>
    <scope>NUCLEOTIDE SEQUENCE [LARGE SCALE GENOMIC DNA]</scope>
    <source>
        <strain evidence="13 14">2873</strain>
    </source>
</reference>
<gene>
    <name evidence="9 13" type="primary">rny</name>
    <name evidence="13" type="ORF">FL622_12060</name>
</gene>
<dbReference type="Gene3D" id="1.10.3210.10">
    <property type="entry name" value="Hypothetical protein af1432"/>
    <property type="match status" value="1"/>
</dbReference>
<feature type="coiled-coil region" evidence="11">
    <location>
        <begin position="56"/>
        <end position="97"/>
    </location>
</feature>
<dbReference type="Pfam" id="PF00013">
    <property type="entry name" value="KH_1"/>
    <property type="match status" value="1"/>
</dbReference>
<evidence type="ECO:0000256" key="5">
    <source>
        <dbReference type="ARBA" id="ARBA00022801"/>
    </source>
</evidence>
<keyword evidence="6 9" id="KW-0694">RNA-binding</keyword>
<dbReference type="FunFam" id="1.10.3210.10:FF:000022">
    <property type="entry name" value="Ribonuclease Y"/>
    <property type="match status" value="1"/>
</dbReference>
<dbReference type="CDD" id="cd22431">
    <property type="entry name" value="KH-I_RNaseY"/>
    <property type="match status" value="1"/>
</dbReference>
<sequence>MSIEITLLLILMALAGGAFGGSLLRRKFIESRLAGAELTAEQIVEEARKQADTIHKEALIQAKDTVLEAKAEWEKEARELRREIQAQEKRLLQREEHLDRKGLQLDGREEELSQRERALPLMEDKVRAREKEAEDLVAQQAERLETISGMTAEEAKQTIIAGMESEARHDAAKRIKQIEDEAKETADKKAKEILALAIQRYAGDYVAEKAVSVVPLPTDEMKGRIIGREGRNIRAIEAATGIDLIIDDTPEAVIISGFNPVRREVARLTLERLVADGRIHPARIEEVVAKAEQEVDDAIREAGEQATFDVGVHGIHPEIIKLIGRLRYRTSYGQNVLQHSLEVAFLCGIMASELGINVKQAKRAGLLHDIGKAVDHEIEGSHAVIGADLARKYGESPKIVHAIAAHHEDEKPETILAVLVQAADALSGARPGARREMLETYVKRLEDLERIGTSFSGVSSCYAIQAGREIRVMVSSEDVTDAQSYVLAKDIARKIEAEMTYPGQIKVNVIRETRATEYAK</sequence>
<evidence type="ECO:0000256" key="1">
    <source>
        <dbReference type="ARBA" id="ARBA00022475"/>
    </source>
</evidence>
<dbReference type="Pfam" id="PF01966">
    <property type="entry name" value="HD"/>
    <property type="match status" value="1"/>
</dbReference>
<organism evidence="13 14">
    <name type="scientific">Trichloromonas acetexigens</name>
    <dbReference type="NCBI Taxonomy" id="38815"/>
    <lineage>
        <taxon>Bacteria</taxon>
        <taxon>Pseudomonadati</taxon>
        <taxon>Thermodesulfobacteriota</taxon>
        <taxon>Desulfuromonadia</taxon>
        <taxon>Desulfuromonadales</taxon>
        <taxon>Trichloromonadaceae</taxon>
        <taxon>Trichloromonas</taxon>
    </lineage>
</organism>
<evidence type="ECO:0000256" key="2">
    <source>
        <dbReference type="ARBA" id="ARBA00022692"/>
    </source>
</evidence>
<name>A0A550JAT9_9BACT</name>
<dbReference type="Gene3D" id="3.30.1370.10">
    <property type="entry name" value="K Homology domain, type 1"/>
    <property type="match status" value="1"/>
</dbReference>
<accession>A0A550JAT9</accession>
<keyword evidence="5 9" id="KW-0378">Hydrolase</keyword>
<dbReference type="GO" id="GO:0005886">
    <property type="term" value="C:plasma membrane"/>
    <property type="evidence" value="ECO:0007669"/>
    <property type="project" value="UniProtKB-UniRule"/>
</dbReference>
<dbReference type="SMART" id="SM00471">
    <property type="entry name" value="HDc"/>
    <property type="match status" value="1"/>
</dbReference>
<dbReference type="InterPro" id="IPR017705">
    <property type="entry name" value="Ribonuclease_Y"/>
</dbReference>
<evidence type="ECO:0000256" key="4">
    <source>
        <dbReference type="ARBA" id="ARBA00022759"/>
    </source>
</evidence>
<comment type="caution">
    <text evidence="13">The sequence shown here is derived from an EMBL/GenBank/DDBJ whole genome shotgun (WGS) entry which is preliminary data.</text>
</comment>
<evidence type="ECO:0000256" key="6">
    <source>
        <dbReference type="ARBA" id="ARBA00022884"/>
    </source>
</evidence>
<dbReference type="PROSITE" id="PS50084">
    <property type="entry name" value="KH_TYPE_1"/>
    <property type="match status" value="1"/>
</dbReference>
<dbReference type="HAMAP" id="MF_00335">
    <property type="entry name" value="RNase_Y"/>
    <property type="match status" value="1"/>
</dbReference>
<protein>
    <recommendedName>
        <fullName evidence="9 10">Ribonuclease Y</fullName>
        <shortName evidence="9">RNase Y</shortName>
        <ecNumber evidence="9 10">3.1.-.-</ecNumber>
    </recommendedName>
</protein>
<dbReference type="NCBIfam" id="TIGR00277">
    <property type="entry name" value="HDIG"/>
    <property type="match status" value="1"/>
</dbReference>
<dbReference type="GO" id="GO:0006402">
    <property type="term" value="P:mRNA catabolic process"/>
    <property type="evidence" value="ECO:0007669"/>
    <property type="project" value="UniProtKB-UniRule"/>
</dbReference>
<feature type="domain" description="HD" evidence="12">
    <location>
        <begin position="336"/>
        <end position="429"/>
    </location>
</feature>
<dbReference type="SUPFAM" id="SSF109604">
    <property type="entry name" value="HD-domain/PDEase-like"/>
    <property type="match status" value="1"/>
</dbReference>
<dbReference type="NCBIfam" id="TIGR03319">
    <property type="entry name" value="RNase_Y"/>
    <property type="match status" value="1"/>
</dbReference>
<dbReference type="Pfam" id="PF12072">
    <property type="entry name" value="RNase_Y_N"/>
    <property type="match status" value="1"/>
</dbReference>
<dbReference type="CDD" id="cd00077">
    <property type="entry name" value="HDc"/>
    <property type="match status" value="1"/>
</dbReference>
<dbReference type="InterPro" id="IPR022711">
    <property type="entry name" value="RNase_Y_N"/>
</dbReference>
<dbReference type="InterPro" id="IPR006674">
    <property type="entry name" value="HD_domain"/>
</dbReference>
<comment type="function">
    <text evidence="9">Endoribonuclease that initiates mRNA decay.</text>
</comment>
<dbReference type="Proteomes" id="UP000317155">
    <property type="component" value="Unassembled WGS sequence"/>
</dbReference>
<dbReference type="InterPro" id="IPR004088">
    <property type="entry name" value="KH_dom_type_1"/>
</dbReference>